<evidence type="ECO:0000256" key="1">
    <source>
        <dbReference type="ARBA" id="ARBA00004196"/>
    </source>
</evidence>
<dbReference type="Pfam" id="PF00497">
    <property type="entry name" value="SBP_bac_3"/>
    <property type="match status" value="1"/>
</dbReference>
<dbReference type="SUPFAM" id="SSF53850">
    <property type="entry name" value="Periplasmic binding protein-like II"/>
    <property type="match status" value="1"/>
</dbReference>
<evidence type="ECO:0000259" key="5">
    <source>
        <dbReference type="SMART" id="SM00062"/>
    </source>
</evidence>
<dbReference type="SMART" id="SM00062">
    <property type="entry name" value="PBPb"/>
    <property type="match status" value="1"/>
</dbReference>
<gene>
    <name evidence="6" type="ORF">FNV44_02355</name>
</gene>
<proteinExistence type="inferred from homology"/>
<dbReference type="PROSITE" id="PS01039">
    <property type="entry name" value="SBP_BACTERIAL_3"/>
    <property type="match status" value="1"/>
</dbReference>
<dbReference type="RefSeq" id="WP_012242596.1">
    <property type="nucleotide sequence ID" value="NZ_JACAOE010000001.1"/>
</dbReference>
<name>A0A553II75_ACHLA</name>
<dbReference type="GO" id="GO:0030313">
    <property type="term" value="C:cell envelope"/>
    <property type="evidence" value="ECO:0007669"/>
    <property type="project" value="UniProtKB-SubCell"/>
</dbReference>
<comment type="subcellular location">
    <subcellularLocation>
        <location evidence="1">Cell envelope</location>
    </subcellularLocation>
</comment>
<dbReference type="PANTHER" id="PTHR35936:SF17">
    <property type="entry name" value="ARGININE-BINDING EXTRACELLULAR PROTEIN ARTP"/>
    <property type="match status" value="1"/>
</dbReference>
<comment type="similarity">
    <text evidence="2 4">Belongs to the bacterial solute-binding protein 3 family.</text>
</comment>
<dbReference type="InterPro" id="IPR001638">
    <property type="entry name" value="Solute-binding_3/MltF_N"/>
</dbReference>
<keyword evidence="3" id="KW-0732">Signal</keyword>
<sequence>MIKKMLSMFMVMGVITLIVGCDMGSSNTFTFIIDESYDEYITMGTSADYAPYEWLVKDENNNQTVVGIDIEIAKVIAKHAGKNLKVIHKGFDFLLEDLADGRVDFVISAMTPTPERAEIVDFSTVYYMATQVVLIETKNMDVYTSVASMNLSNIRIGAQLGSIQQDYANDLFDAPQKQFIQAVPDLVLGLTSGQLAGVIMEKPVAEGYINNMTSLSIANFTLGNPEDGSAVAVRKGNKALLELINDTIQILQESGQIEQFVKDSVLLNS</sequence>
<reference evidence="6 7" key="1">
    <citation type="submission" date="2019-07" db="EMBL/GenBank/DDBJ databases">
        <title>Genome sequence of Acholeplasma laidlawii strain with increased resistance to erythromycin.</title>
        <authorList>
            <person name="Medvedeva E.S."/>
            <person name="Baranova N.B."/>
            <person name="Siniagina M.N."/>
            <person name="Mouzykantov A."/>
            <person name="Chernova O.A."/>
            <person name="Chernov V.M."/>
        </authorList>
    </citation>
    <scope>NUCLEOTIDE SEQUENCE [LARGE SCALE GENOMIC DNA]</scope>
    <source>
        <strain evidence="6 7">PG8REry</strain>
    </source>
</reference>
<dbReference type="InterPro" id="IPR018313">
    <property type="entry name" value="SBP_3_CS"/>
</dbReference>
<comment type="caution">
    <text evidence="6">The sequence shown here is derived from an EMBL/GenBank/DDBJ whole genome shotgun (WGS) entry which is preliminary data.</text>
</comment>
<accession>A0A553II75</accession>
<dbReference type="EMBL" id="VKID01000001">
    <property type="protein sequence ID" value="TRX99903.1"/>
    <property type="molecule type" value="Genomic_DNA"/>
</dbReference>
<evidence type="ECO:0000313" key="6">
    <source>
        <dbReference type="EMBL" id="TRX99903.1"/>
    </source>
</evidence>
<dbReference type="OMA" id="IFATYSI"/>
<feature type="domain" description="Solute-binding protein family 3/N-terminal" evidence="5">
    <location>
        <begin position="40"/>
        <end position="264"/>
    </location>
</feature>
<dbReference type="PANTHER" id="PTHR35936">
    <property type="entry name" value="MEMBRANE-BOUND LYTIC MUREIN TRANSGLYCOSYLASE F"/>
    <property type="match status" value="1"/>
</dbReference>
<evidence type="ECO:0000256" key="3">
    <source>
        <dbReference type="ARBA" id="ARBA00022729"/>
    </source>
</evidence>
<dbReference type="PROSITE" id="PS51257">
    <property type="entry name" value="PROKAR_LIPOPROTEIN"/>
    <property type="match status" value="1"/>
</dbReference>
<dbReference type="GeneID" id="41338819"/>
<dbReference type="AlphaFoldDB" id="A0A553II75"/>
<dbReference type="CDD" id="cd13620">
    <property type="entry name" value="PBP2_GltS"/>
    <property type="match status" value="1"/>
</dbReference>
<evidence type="ECO:0000313" key="7">
    <source>
        <dbReference type="Proteomes" id="UP000315938"/>
    </source>
</evidence>
<evidence type="ECO:0000256" key="4">
    <source>
        <dbReference type="RuleBase" id="RU003744"/>
    </source>
</evidence>
<organism evidence="6 7">
    <name type="scientific">Acholeplasma laidlawii</name>
    <dbReference type="NCBI Taxonomy" id="2148"/>
    <lineage>
        <taxon>Bacteria</taxon>
        <taxon>Bacillati</taxon>
        <taxon>Mycoplasmatota</taxon>
        <taxon>Mollicutes</taxon>
        <taxon>Acholeplasmatales</taxon>
        <taxon>Acholeplasmataceae</taxon>
        <taxon>Acholeplasma</taxon>
    </lineage>
</organism>
<dbReference type="Gene3D" id="3.40.190.10">
    <property type="entry name" value="Periplasmic binding protein-like II"/>
    <property type="match status" value="2"/>
</dbReference>
<dbReference type="Proteomes" id="UP000315938">
    <property type="component" value="Unassembled WGS sequence"/>
</dbReference>
<evidence type="ECO:0000256" key="2">
    <source>
        <dbReference type="ARBA" id="ARBA00010333"/>
    </source>
</evidence>
<protein>
    <submittedName>
        <fullName evidence="6">Transporter substrate-binding domain-containing protein</fullName>
    </submittedName>
</protein>